<name>A0A517T5F3_9PLAN</name>
<protein>
    <recommendedName>
        <fullName evidence="5">DUF1611 domain-containing protein</fullName>
    </recommendedName>
</protein>
<organism evidence="3 4">
    <name type="scientific">Calycomorphotria hydatis</name>
    <dbReference type="NCBI Taxonomy" id="2528027"/>
    <lineage>
        <taxon>Bacteria</taxon>
        <taxon>Pseudomonadati</taxon>
        <taxon>Planctomycetota</taxon>
        <taxon>Planctomycetia</taxon>
        <taxon>Planctomycetales</taxon>
        <taxon>Planctomycetaceae</taxon>
        <taxon>Calycomorphotria</taxon>
    </lineage>
</organism>
<reference evidence="3 4" key="1">
    <citation type="submission" date="2019-02" db="EMBL/GenBank/DDBJ databases">
        <title>Deep-cultivation of Planctomycetes and their phenomic and genomic characterization uncovers novel biology.</title>
        <authorList>
            <person name="Wiegand S."/>
            <person name="Jogler M."/>
            <person name="Boedeker C."/>
            <person name="Pinto D."/>
            <person name="Vollmers J."/>
            <person name="Rivas-Marin E."/>
            <person name="Kohn T."/>
            <person name="Peeters S.H."/>
            <person name="Heuer A."/>
            <person name="Rast P."/>
            <person name="Oberbeckmann S."/>
            <person name="Bunk B."/>
            <person name="Jeske O."/>
            <person name="Meyerdierks A."/>
            <person name="Storesund J.E."/>
            <person name="Kallscheuer N."/>
            <person name="Luecker S."/>
            <person name="Lage O.M."/>
            <person name="Pohl T."/>
            <person name="Merkel B.J."/>
            <person name="Hornburger P."/>
            <person name="Mueller R.-W."/>
            <person name="Bruemmer F."/>
            <person name="Labrenz M."/>
            <person name="Spormann A.M."/>
            <person name="Op den Camp H."/>
            <person name="Overmann J."/>
            <person name="Amann R."/>
            <person name="Jetten M.S.M."/>
            <person name="Mascher T."/>
            <person name="Medema M.H."/>
            <person name="Devos D.P."/>
            <person name="Kaster A.-K."/>
            <person name="Ovreas L."/>
            <person name="Rohde M."/>
            <person name="Galperin M.Y."/>
            <person name="Jogler C."/>
        </authorList>
    </citation>
    <scope>NUCLEOTIDE SEQUENCE [LARGE SCALE GENOMIC DNA]</scope>
    <source>
        <strain evidence="3 4">V22</strain>
    </source>
</reference>
<dbReference type="OrthoDB" id="9778498at2"/>
<dbReference type="PIRSF" id="PIRSF026760">
    <property type="entry name" value="UCP026760"/>
    <property type="match status" value="1"/>
</dbReference>
<dbReference type="InterPro" id="IPR035402">
    <property type="entry name" value="DgcN-like_N"/>
</dbReference>
<dbReference type="Pfam" id="PF07755">
    <property type="entry name" value="DUF1611"/>
    <property type="match status" value="1"/>
</dbReference>
<proteinExistence type="predicted"/>
<evidence type="ECO:0008006" key="5">
    <source>
        <dbReference type="Google" id="ProtNLM"/>
    </source>
</evidence>
<sequence>MSSSLIATVLTQPADSHSKISSYRRIVLLTEGLSTPYYAKTAMSLLRYRREDILAVLDSAEEGKSAKELFGIGDDVPVVASLDDLDSDALFLGTASMGGKLPETYRAHIHAALARGMDVISGLHDFLSNDPEFSEAADLNECSLIDVRRNNEQTTSTGQPFRQDCLRIHTVGQDCSLGKMVTSLEVQKELVRRDLDAQFVATGQTGIMVSGDGVPVDCVVSDFVNGAVEALVRRHDHHDILLIEGQGSISHPSFSAVTMGLLHGCAPDGLIYCYEVGRHTVKGLDNVPLLSHRTMINTYEANAALKHPAQVIGIAMNSRHVSTDEAEAERERLKAEFCLPVCDVYRHGAAELADAVLDLKQELGK</sequence>
<accession>A0A517T5F3</accession>
<evidence type="ECO:0000259" key="1">
    <source>
        <dbReference type="Pfam" id="PF07755"/>
    </source>
</evidence>
<dbReference type="Gene3D" id="3.40.50.720">
    <property type="entry name" value="NAD(P)-binding Rossmann-like Domain"/>
    <property type="match status" value="1"/>
</dbReference>
<dbReference type="RefSeq" id="WP_145260033.1">
    <property type="nucleotide sequence ID" value="NZ_CP036316.1"/>
</dbReference>
<keyword evidence="4" id="KW-1185">Reference proteome</keyword>
<dbReference type="SUPFAM" id="SSF52540">
    <property type="entry name" value="P-loop containing nucleoside triphosphate hydrolases"/>
    <property type="match status" value="1"/>
</dbReference>
<dbReference type="InterPro" id="IPR027417">
    <property type="entry name" value="P-loop_NTPase"/>
</dbReference>
<dbReference type="PANTHER" id="PTHR40690:SF1">
    <property type="entry name" value="DUF1611 DOMAIN-CONTAINING PROTEIN"/>
    <property type="match status" value="1"/>
</dbReference>
<dbReference type="Proteomes" id="UP000319976">
    <property type="component" value="Chromosome"/>
</dbReference>
<dbReference type="InterPro" id="IPR011669">
    <property type="entry name" value="DgcN-like"/>
</dbReference>
<dbReference type="EMBL" id="CP036316">
    <property type="protein sequence ID" value="QDT63594.1"/>
    <property type="molecule type" value="Genomic_DNA"/>
</dbReference>
<dbReference type="PANTHER" id="PTHR40690">
    <property type="entry name" value="GLL3100 PROTEIN"/>
    <property type="match status" value="1"/>
</dbReference>
<evidence type="ECO:0000313" key="3">
    <source>
        <dbReference type="EMBL" id="QDT63594.1"/>
    </source>
</evidence>
<dbReference type="Gene3D" id="3.40.50.300">
    <property type="entry name" value="P-loop containing nucleotide triphosphate hydrolases"/>
    <property type="match status" value="1"/>
</dbReference>
<dbReference type="KEGG" id="chya:V22_08180"/>
<gene>
    <name evidence="3" type="ORF">V22_08180</name>
</gene>
<feature type="domain" description="D-glutamate N-acetyltransferase-like C-terminal" evidence="1">
    <location>
        <begin position="156"/>
        <end position="352"/>
    </location>
</feature>
<evidence type="ECO:0000313" key="4">
    <source>
        <dbReference type="Proteomes" id="UP000319976"/>
    </source>
</evidence>
<dbReference type="AlphaFoldDB" id="A0A517T5F3"/>
<feature type="domain" description="D-glutamate N-acetyltransferase-like N-terminal" evidence="2">
    <location>
        <begin position="61"/>
        <end position="149"/>
    </location>
</feature>
<dbReference type="Pfam" id="PF17396">
    <property type="entry name" value="DUF1611_N"/>
    <property type="match status" value="1"/>
</dbReference>
<dbReference type="InterPro" id="IPR035086">
    <property type="entry name" value="DgcN-like_C"/>
</dbReference>
<evidence type="ECO:0000259" key="2">
    <source>
        <dbReference type="Pfam" id="PF17396"/>
    </source>
</evidence>